<accession>A0A1I1THN6</accession>
<proteinExistence type="predicted"/>
<reference evidence="1 2" key="1">
    <citation type="submission" date="2016-10" db="EMBL/GenBank/DDBJ databases">
        <authorList>
            <person name="de Groot N.N."/>
        </authorList>
    </citation>
    <scope>NUCLEOTIDE SEQUENCE [LARGE SCALE GENOMIC DNA]</scope>
    <source>
        <strain evidence="1 2">DSM 6059</strain>
    </source>
</reference>
<keyword evidence="2" id="KW-1185">Reference proteome</keyword>
<dbReference type="OrthoDB" id="9779968at2"/>
<dbReference type="EMBL" id="FOLO01000070">
    <property type="protein sequence ID" value="SFD58151.1"/>
    <property type="molecule type" value="Genomic_DNA"/>
</dbReference>
<dbReference type="RefSeq" id="WP_091990991.1">
    <property type="nucleotide sequence ID" value="NZ_FOLO01000070.1"/>
</dbReference>
<sequence length="71" mass="7766">MTLYNRVVYTGVQGQQIFGDLPVAGSGRLIPRQSVEKYASALGLWFDVPKNELANIFPNLANLNPTPSIFG</sequence>
<evidence type="ECO:0000313" key="2">
    <source>
        <dbReference type="Proteomes" id="UP000198862"/>
    </source>
</evidence>
<organism evidence="1 2">
    <name type="scientific">Pseudoalteromonas denitrificans DSM 6059</name>
    <dbReference type="NCBI Taxonomy" id="1123010"/>
    <lineage>
        <taxon>Bacteria</taxon>
        <taxon>Pseudomonadati</taxon>
        <taxon>Pseudomonadota</taxon>
        <taxon>Gammaproteobacteria</taxon>
        <taxon>Alteromonadales</taxon>
        <taxon>Pseudoalteromonadaceae</taxon>
        <taxon>Pseudoalteromonas</taxon>
    </lineage>
</organism>
<protein>
    <submittedName>
        <fullName evidence="1">Uncharacterized protein</fullName>
    </submittedName>
</protein>
<dbReference type="AlphaFoldDB" id="A0A1I1THN6"/>
<gene>
    <name evidence="1" type="ORF">SAMN02745724_04891</name>
</gene>
<dbReference type="Proteomes" id="UP000198862">
    <property type="component" value="Unassembled WGS sequence"/>
</dbReference>
<evidence type="ECO:0000313" key="1">
    <source>
        <dbReference type="EMBL" id="SFD58151.1"/>
    </source>
</evidence>
<dbReference type="STRING" id="1123010.SAMN02745724_04891"/>
<name>A0A1I1THN6_9GAMM</name>